<dbReference type="GO" id="GO:0000981">
    <property type="term" value="F:DNA-binding transcription factor activity, RNA polymerase II-specific"/>
    <property type="evidence" value="ECO:0007669"/>
    <property type="project" value="TreeGrafter"/>
</dbReference>
<dbReference type="SUPFAM" id="SSF82708">
    <property type="entry name" value="R3H domain"/>
    <property type="match status" value="1"/>
</dbReference>
<dbReference type="InterPro" id="IPR001374">
    <property type="entry name" value="R3H_dom"/>
</dbReference>
<accession>A0A2A2KL97</accession>
<evidence type="ECO:0000256" key="8">
    <source>
        <dbReference type="ARBA" id="ARBA00023163"/>
    </source>
</evidence>
<keyword evidence="15" id="KW-1185">Reference proteome</keyword>
<dbReference type="CDD" id="cd06008">
    <property type="entry name" value="NF-X1-zinc-finger"/>
    <property type="match status" value="5"/>
</dbReference>
<feature type="domain" description="RING-type" evidence="12">
    <location>
        <begin position="24"/>
        <end position="76"/>
    </location>
</feature>
<comment type="similarity">
    <text evidence="2">Belongs to the NFX1 family.</text>
</comment>
<organism evidence="14 15">
    <name type="scientific">Diploscapter pachys</name>
    <dbReference type="NCBI Taxonomy" id="2018661"/>
    <lineage>
        <taxon>Eukaryota</taxon>
        <taxon>Metazoa</taxon>
        <taxon>Ecdysozoa</taxon>
        <taxon>Nematoda</taxon>
        <taxon>Chromadorea</taxon>
        <taxon>Rhabditida</taxon>
        <taxon>Rhabditina</taxon>
        <taxon>Rhabditomorpha</taxon>
        <taxon>Rhabditoidea</taxon>
        <taxon>Rhabditidae</taxon>
        <taxon>Diploscapter</taxon>
    </lineage>
</organism>
<gene>
    <name evidence="14" type="ORF">WR25_11814</name>
</gene>
<keyword evidence="3" id="KW-0479">Metal-binding</keyword>
<keyword evidence="6" id="KW-0862">Zinc</keyword>
<evidence type="ECO:0008006" key="16">
    <source>
        <dbReference type="Google" id="ProtNLM"/>
    </source>
</evidence>
<evidence type="ECO:0000256" key="9">
    <source>
        <dbReference type="ARBA" id="ARBA00023242"/>
    </source>
</evidence>
<evidence type="ECO:0000256" key="4">
    <source>
        <dbReference type="ARBA" id="ARBA00022737"/>
    </source>
</evidence>
<dbReference type="PANTHER" id="PTHR12360:SF12">
    <property type="entry name" value="TRANSCRIPTIONAL REPRESSOR NF-X1"/>
    <property type="match status" value="1"/>
</dbReference>
<keyword evidence="8" id="KW-0804">Transcription</keyword>
<feature type="domain" description="R3H" evidence="13">
    <location>
        <begin position="676"/>
        <end position="742"/>
    </location>
</feature>
<dbReference type="InterPro" id="IPR034078">
    <property type="entry name" value="NFX1_fam"/>
</dbReference>
<keyword evidence="7" id="KW-0805">Transcription regulation</keyword>
<evidence type="ECO:0000259" key="13">
    <source>
        <dbReference type="PROSITE" id="PS51061"/>
    </source>
</evidence>
<keyword evidence="5 10" id="KW-0863">Zinc-finger</keyword>
<dbReference type="OrthoDB" id="6512771at2759"/>
<dbReference type="Pfam" id="PF01424">
    <property type="entry name" value="R3H"/>
    <property type="match status" value="1"/>
</dbReference>
<dbReference type="Proteomes" id="UP000218231">
    <property type="component" value="Unassembled WGS sequence"/>
</dbReference>
<evidence type="ECO:0000256" key="11">
    <source>
        <dbReference type="SAM" id="MobiDB-lite"/>
    </source>
</evidence>
<dbReference type="InterPro" id="IPR000967">
    <property type="entry name" value="Znf_NFX1"/>
</dbReference>
<dbReference type="GO" id="GO:0008270">
    <property type="term" value="F:zinc ion binding"/>
    <property type="evidence" value="ECO:0007669"/>
    <property type="project" value="UniProtKB-KW"/>
</dbReference>
<evidence type="ECO:0000313" key="15">
    <source>
        <dbReference type="Proteomes" id="UP000218231"/>
    </source>
</evidence>
<dbReference type="STRING" id="2018661.A0A2A2KL97"/>
<sequence>MTQINDRPMRERIARQLGNNRYECAICYQKILYRQAIWSCRTCFHIFHISNRCIVGWAKSSRQNQPDGKWSCPTCQTRYDRIPYNYYCFCGKERNPQTHRGDTPHSCGNPCGLKRSADCPHRCNERCHPGPCPECPVMTTKRCNCGNIVKAIRCGSGDNVKCDKICDKTLECGVHKCAQVCHAENCQPCSVMIVQECYCGKHTREVVCSENYMNPKYSCGEECGRLYNCKLHHCTNKCHPSIGAGNENADPNASACGECPTSLNRIKHCPCGSKTLADLGVERKSCEDPIPTCNNTCNRVLPCGGAETHRCPQKCHTGPCPPCTKKTNVVCRCRSMSDTLSCTEYLKLEQDGGQVLCAKRCKKKKSCGLHKCQEVCCIQEEHFCLQMCNKRLSCGNHNCDMVCHPGQCPRCLNASFDEQFCHCGRTVAPPPVPCGAPPPDCHFPCSRHHPCGHPVTHKCHSDPTCPPCTYLTDKSCYGGHEARRPIPCNLAGFSCGRQCLLPLSCGIHSCNRNCHNGSCVQPNEKCTRPCPVIRSNCEHPCAAPCHGTEKCPSEPCKHPVEVTCECGRKKQMFKCHEVEATFAKNHTALVNEQIEEMQKKTVEQGPLPLRKSPSWEKLNFMTCDDDCKKLARNKKVAEALGLTTNSEGTLVDSENCTITYTDYLRSILKQHPQFVTKLEEEFQKMVDVFADPMNTSTSINLNFPPMQLEKRRFIHEYSSYYHIETTSVDQPPKRSIIATAKRGVSVKPLVLLSDLPKYKGAMKTPGPITVRGNVNEEIKKKAASAVEAAAQAALTPESADGLRSFKAEKKMVVRRAAPVLEKPLPAATRNAFALLDSDSEDIGDNMTEGRQTLQHPPASVQEPVIHHKGVDWWSDEEEKETKPTENAQCNVQEQAKDENPAPKATEIDNSNLSEWDAQTDGAKSENEISLNSTNTQGTWEELVEELQNTIREEETSA</sequence>
<name>A0A2A2KL97_9BILA</name>
<proteinExistence type="inferred from homology"/>
<protein>
    <recommendedName>
        <fullName evidence="16">R3H domain-containing protein</fullName>
    </recommendedName>
</protein>
<dbReference type="GO" id="GO:0000122">
    <property type="term" value="P:negative regulation of transcription by RNA polymerase II"/>
    <property type="evidence" value="ECO:0007669"/>
    <property type="project" value="TreeGrafter"/>
</dbReference>
<dbReference type="SUPFAM" id="SSF57850">
    <property type="entry name" value="RING/U-box"/>
    <property type="match status" value="1"/>
</dbReference>
<dbReference type="InterPro" id="IPR001841">
    <property type="entry name" value="Znf_RING"/>
</dbReference>
<evidence type="ECO:0000256" key="6">
    <source>
        <dbReference type="ARBA" id="ARBA00022833"/>
    </source>
</evidence>
<evidence type="ECO:0000256" key="1">
    <source>
        <dbReference type="ARBA" id="ARBA00004123"/>
    </source>
</evidence>
<evidence type="ECO:0000256" key="5">
    <source>
        <dbReference type="ARBA" id="ARBA00022771"/>
    </source>
</evidence>
<keyword evidence="9" id="KW-0539">Nucleus</keyword>
<dbReference type="InterPro" id="IPR036867">
    <property type="entry name" value="R3H_dom_sf"/>
</dbReference>
<evidence type="ECO:0000256" key="10">
    <source>
        <dbReference type="PROSITE-ProRule" id="PRU00175"/>
    </source>
</evidence>
<dbReference type="PROSITE" id="PS51061">
    <property type="entry name" value="R3H"/>
    <property type="match status" value="1"/>
</dbReference>
<evidence type="ECO:0000313" key="14">
    <source>
        <dbReference type="EMBL" id="PAV74796.1"/>
    </source>
</evidence>
<evidence type="ECO:0000256" key="2">
    <source>
        <dbReference type="ARBA" id="ARBA00007269"/>
    </source>
</evidence>
<dbReference type="SMART" id="SM00438">
    <property type="entry name" value="ZnF_NFX"/>
    <property type="match status" value="9"/>
</dbReference>
<dbReference type="GO" id="GO:0000977">
    <property type="term" value="F:RNA polymerase II transcription regulatory region sequence-specific DNA binding"/>
    <property type="evidence" value="ECO:0007669"/>
    <property type="project" value="TreeGrafter"/>
</dbReference>
<dbReference type="GO" id="GO:0005634">
    <property type="term" value="C:nucleus"/>
    <property type="evidence" value="ECO:0007669"/>
    <property type="project" value="UniProtKB-SubCell"/>
</dbReference>
<dbReference type="SMART" id="SM00393">
    <property type="entry name" value="R3H"/>
    <property type="match status" value="1"/>
</dbReference>
<feature type="compositionally biased region" description="Polar residues" evidence="11">
    <location>
        <begin position="884"/>
        <end position="893"/>
    </location>
</feature>
<comment type="subcellular location">
    <subcellularLocation>
        <location evidence="1">Nucleus</location>
    </subcellularLocation>
</comment>
<dbReference type="EMBL" id="LIAE01008278">
    <property type="protein sequence ID" value="PAV74796.1"/>
    <property type="molecule type" value="Genomic_DNA"/>
</dbReference>
<feature type="compositionally biased region" description="Polar residues" evidence="11">
    <location>
        <begin position="927"/>
        <end position="938"/>
    </location>
</feature>
<dbReference type="PANTHER" id="PTHR12360">
    <property type="entry name" value="NUCLEAR TRANSCRIPTION FACTOR, X-BOX BINDING 1 NFX1"/>
    <property type="match status" value="1"/>
</dbReference>
<dbReference type="AlphaFoldDB" id="A0A2A2KL97"/>
<reference evidence="14 15" key="1">
    <citation type="journal article" date="2017" name="Curr. Biol.">
        <title>Genome architecture and evolution of a unichromosomal asexual nematode.</title>
        <authorList>
            <person name="Fradin H."/>
            <person name="Zegar C."/>
            <person name="Gutwein M."/>
            <person name="Lucas J."/>
            <person name="Kovtun M."/>
            <person name="Corcoran D."/>
            <person name="Baugh L.R."/>
            <person name="Kiontke K."/>
            <person name="Gunsalus K."/>
            <person name="Fitch D.H."/>
            <person name="Piano F."/>
        </authorList>
    </citation>
    <scope>NUCLEOTIDE SEQUENCE [LARGE SCALE GENOMIC DNA]</scope>
    <source>
        <strain evidence="14">PF1309</strain>
    </source>
</reference>
<comment type="caution">
    <text evidence="14">The sequence shown here is derived from an EMBL/GenBank/DDBJ whole genome shotgun (WGS) entry which is preliminary data.</text>
</comment>
<evidence type="ECO:0000256" key="3">
    <source>
        <dbReference type="ARBA" id="ARBA00022723"/>
    </source>
</evidence>
<dbReference type="Gene3D" id="3.30.1370.50">
    <property type="entry name" value="R3H-like domain"/>
    <property type="match status" value="1"/>
</dbReference>
<dbReference type="PROSITE" id="PS50089">
    <property type="entry name" value="ZF_RING_2"/>
    <property type="match status" value="1"/>
</dbReference>
<feature type="region of interest" description="Disordered" evidence="11">
    <location>
        <begin position="839"/>
        <end position="939"/>
    </location>
</feature>
<evidence type="ECO:0000259" key="12">
    <source>
        <dbReference type="PROSITE" id="PS50089"/>
    </source>
</evidence>
<dbReference type="Pfam" id="PF01422">
    <property type="entry name" value="zf-NF-X1"/>
    <property type="match status" value="6"/>
</dbReference>
<evidence type="ECO:0000256" key="7">
    <source>
        <dbReference type="ARBA" id="ARBA00023015"/>
    </source>
</evidence>
<keyword evidence="4" id="KW-0677">Repeat</keyword>